<feature type="region of interest" description="Disordered" evidence="1">
    <location>
        <begin position="1"/>
        <end position="27"/>
    </location>
</feature>
<feature type="domain" description="MBG" evidence="2">
    <location>
        <begin position="164"/>
        <end position="240"/>
    </location>
</feature>
<comment type="caution">
    <text evidence="3">The sequence shown here is derived from an EMBL/GenBank/DDBJ whole genome shotgun (WGS) entry which is preliminary data.</text>
</comment>
<feature type="domain" description="MBG" evidence="2">
    <location>
        <begin position="2"/>
        <end position="55"/>
    </location>
</feature>
<dbReference type="RefSeq" id="WP_346786220.1">
    <property type="nucleotide sequence ID" value="NZ_JBDLBR010000009.1"/>
</dbReference>
<accession>A0ABV0D1E4</accession>
<feature type="compositionally biased region" description="Low complexity" evidence="1">
    <location>
        <begin position="12"/>
        <end position="27"/>
    </location>
</feature>
<feature type="domain" description="MBG" evidence="2">
    <location>
        <begin position="441"/>
        <end position="513"/>
    </location>
</feature>
<evidence type="ECO:0000313" key="3">
    <source>
        <dbReference type="EMBL" id="MEN7538757.1"/>
    </source>
</evidence>
<dbReference type="InterPro" id="IPR041286">
    <property type="entry name" value="MBG_2"/>
</dbReference>
<reference evidence="3 4" key="1">
    <citation type="submission" date="2024-05" db="EMBL/GenBank/DDBJ databases">
        <authorList>
            <person name="Park S."/>
        </authorList>
    </citation>
    <scope>NUCLEOTIDE SEQUENCE [LARGE SCALE GENOMIC DNA]</scope>
    <source>
        <strain evidence="3 4">DGU5</strain>
    </source>
</reference>
<feature type="non-terminal residue" evidence="3">
    <location>
        <position position="1"/>
    </location>
</feature>
<evidence type="ECO:0000256" key="1">
    <source>
        <dbReference type="SAM" id="MobiDB-lite"/>
    </source>
</evidence>
<sequence>SASNLASGDTLASITSGSASWTTSAGSTSDIGSYAIEGTGLTANSGNYSITFEQAAANATALTITPRAAVVTYTADALSSIYGDTPGTVTGAASVSNLASGDTLASITSGSASWTTSAGSTSDIGSYAIEGTGLSLNSGNYSVTFEQAAANATALTITPRAAVVTYTADALSSIYGDTPGTMTGAASASNLASGDTLASITSGSASWTTGATSASDAGSYAIEGSGLAVNSGNYSITFDQAAANATALTITPRAAVVTYTADALSSIYGDAPGTMTGTASASNLVGGDTLASITSGSASWTTGATSASDAGSYAIEGTGLTVSSGNYSITFEQAAANATALTITPRAAVVTYTADALSSIYGDAPGTMTGTASASNLASGDTLASITSGSASWTTSAGSTSDIGSYAIEGSGLSLNSGNYSVTFEQAAANATALTITRRALVVTANGVARSFGADNPALTYSVGGMGLVNGDTLSGVLSTEAGPSSEIGIYPILQGTLSASDNYVLTYNGADFRIVAWLPPGTSGWHMWDAIPVTEAPEIDELCTSSSSGGVLGGGCIIAPGVPIPN</sequence>
<feature type="domain" description="MBG" evidence="2">
    <location>
        <begin position="257"/>
        <end position="334"/>
    </location>
</feature>
<evidence type="ECO:0000313" key="4">
    <source>
        <dbReference type="Proteomes" id="UP001484535"/>
    </source>
</evidence>
<feature type="domain" description="MBG" evidence="2">
    <location>
        <begin position="350"/>
        <end position="427"/>
    </location>
</feature>
<dbReference type="EMBL" id="JBDLBR010000009">
    <property type="protein sequence ID" value="MEN7538757.1"/>
    <property type="molecule type" value="Genomic_DNA"/>
</dbReference>
<protein>
    <submittedName>
        <fullName evidence="3">MBG domain-containing protein</fullName>
    </submittedName>
</protein>
<keyword evidence="4" id="KW-1185">Reference proteome</keyword>
<organism evidence="3 4">
    <name type="scientific">Aurantiacibacter flavus</name>
    <dbReference type="NCBI Taxonomy" id="3145232"/>
    <lineage>
        <taxon>Bacteria</taxon>
        <taxon>Pseudomonadati</taxon>
        <taxon>Pseudomonadota</taxon>
        <taxon>Alphaproteobacteria</taxon>
        <taxon>Sphingomonadales</taxon>
        <taxon>Erythrobacteraceae</taxon>
        <taxon>Aurantiacibacter</taxon>
    </lineage>
</organism>
<proteinExistence type="predicted"/>
<name>A0ABV0D1E4_9SPHN</name>
<feature type="domain" description="MBG" evidence="2">
    <location>
        <begin position="71"/>
        <end position="148"/>
    </location>
</feature>
<evidence type="ECO:0000259" key="2">
    <source>
        <dbReference type="Pfam" id="PF18676"/>
    </source>
</evidence>
<dbReference type="Pfam" id="PF18676">
    <property type="entry name" value="MBG_2"/>
    <property type="match status" value="6"/>
</dbReference>
<dbReference type="Proteomes" id="UP001484535">
    <property type="component" value="Unassembled WGS sequence"/>
</dbReference>
<gene>
    <name evidence="3" type="ORF">ABDJ38_16410</name>
</gene>